<dbReference type="AlphaFoldDB" id="A0A1Q8S277"/>
<keyword evidence="3" id="KW-0808">Transferase</keyword>
<feature type="region of interest" description="Disordered" evidence="1">
    <location>
        <begin position="160"/>
        <end position="183"/>
    </location>
</feature>
<evidence type="ECO:0000313" key="3">
    <source>
        <dbReference type="EMBL" id="OLN95534.1"/>
    </source>
</evidence>
<feature type="region of interest" description="Disordered" evidence="1">
    <location>
        <begin position="789"/>
        <end position="820"/>
    </location>
</feature>
<feature type="region of interest" description="Disordered" evidence="1">
    <location>
        <begin position="620"/>
        <end position="653"/>
    </location>
</feature>
<feature type="domain" description="Protein kinase" evidence="2">
    <location>
        <begin position="322"/>
        <end position="561"/>
    </location>
</feature>
<evidence type="ECO:0000259" key="2">
    <source>
        <dbReference type="PROSITE" id="PS50011"/>
    </source>
</evidence>
<feature type="compositionally biased region" description="Polar residues" evidence="1">
    <location>
        <begin position="1"/>
        <end position="19"/>
    </location>
</feature>
<dbReference type="GO" id="GO:0007165">
    <property type="term" value="P:signal transduction"/>
    <property type="evidence" value="ECO:0007669"/>
    <property type="project" value="TreeGrafter"/>
</dbReference>
<evidence type="ECO:0000313" key="4">
    <source>
        <dbReference type="Proteomes" id="UP000186583"/>
    </source>
</evidence>
<name>A0A1Q8S277_9PEZI</name>
<dbReference type="STRING" id="708187.A0A1Q8S277"/>
<feature type="compositionally biased region" description="Acidic residues" evidence="1">
    <location>
        <begin position="47"/>
        <end position="56"/>
    </location>
</feature>
<dbReference type="SUPFAM" id="SSF56112">
    <property type="entry name" value="Protein kinase-like (PK-like)"/>
    <property type="match status" value="1"/>
</dbReference>
<feature type="compositionally biased region" description="Polar residues" evidence="1">
    <location>
        <begin position="174"/>
        <end position="183"/>
    </location>
</feature>
<proteinExistence type="predicted"/>
<comment type="caution">
    <text evidence="3">The sequence shown here is derived from an EMBL/GenBank/DDBJ whole genome shotgun (WGS) entry which is preliminary data.</text>
</comment>
<feature type="compositionally biased region" description="Basic and acidic residues" evidence="1">
    <location>
        <begin position="98"/>
        <end position="109"/>
    </location>
</feature>
<accession>A0A1Q8S277</accession>
<organism evidence="3 4">
    <name type="scientific">Colletotrichum chlorophyti</name>
    <dbReference type="NCBI Taxonomy" id="708187"/>
    <lineage>
        <taxon>Eukaryota</taxon>
        <taxon>Fungi</taxon>
        <taxon>Dikarya</taxon>
        <taxon>Ascomycota</taxon>
        <taxon>Pezizomycotina</taxon>
        <taxon>Sordariomycetes</taxon>
        <taxon>Hypocreomycetidae</taxon>
        <taxon>Glomerellales</taxon>
        <taxon>Glomerellaceae</taxon>
        <taxon>Colletotrichum</taxon>
    </lineage>
</organism>
<feature type="compositionally biased region" description="Polar residues" evidence="1">
    <location>
        <begin position="111"/>
        <end position="122"/>
    </location>
</feature>
<dbReference type="InterPro" id="IPR050167">
    <property type="entry name" value="Ser_Thr_protein_kinase"/>
</dbReference>
<dbReference type="PANTHER" id="PTHR23257">
    <property type="entry name" value="SERINE-THREONINE PROTEIN KINASE"/>
    <property type="match status" value="1"/>
</dbReference>
<dbReference type="GO" id="GO:0004672">
    <property type="term" value="F:protein kinase activity"/>
    <property type="evidence" value="ECO:0007669"/>
    <property type="project" value="InterPro"/>
</dbReference>
<dbReference type="InterPro" id="IPR011009">
    <property type="entry name" value="Kinase-like_dom_sf"/>
</dbReference>
<dbReference type="Pfam" id="PF00069">
    <property type="entry name" value="Pkinase"/>
    <property type="match status" value="1"/>
</dbReference>
<gene>
    <name evidence="3" type="ORF">CCHL11_04921</name>
</gene>
<keyword evidence="3" id="KW-0418">Kinase</keyword>
<dbReference type="PROSITE" id="PS50011">
    <property type="entry name" value="PROTEIN_KINASE_DOM"/>
    <property type="match status" value="1"/>
</dbReference>
<evidence type="ECO:0000256" key="1">
    <source>
        <dbReference type="SAM" id="MobiDB-lite"/>
    </source>
</evidence>
<dbReference type="EMBL" id="MPGH01000034">
    <property type="protein sequence ID" value="OLN95534.1"/>
    <property type="molecule type" value="Genomic_DNA"/>
</dbReference>
<feature type="region of interest" description="Disordered" evidence="1">
    <location>
        <begin position="671"/>
        <end position="701"/>
    </location>
</feature>
<keyword evidence="4" id="KW-1185">Reference proteome</keyword>
<feature type="region of interest" description="Disordered" evidence="1">
    <location>
        <begin position="1"/>
        <end position="127"/>
    </location>
</feature>
<dbReference type="InterPro" id="IPR000719">
    <property type="entry name" value="Prot_kinase_dom"/>
</dbReference>
<dbReference type="GO" id="GO:0005524">
    <property type="term" value="F:ATP binding"/>
    <property type="evidence" value="ECO:0007669"/>
    <property type="project" value="InterPro"/>
</dbReference>
<feature type="compositionally biased region" description="Polar residues" evidence="1">
    <location>
        <begin position="681"/>
        <end position="699"/>
    </location>
</feature>
<dbReference type="Gene3D" id="1.10.510.10">
    <property type="entry name" value="Transferase(Phosphotransferase) domain 1"/>
    <property type="match status" value="1"/>
</dbReference>
<reference evidence="3 4" key="1">
    <citation type="submission" date="2016-11" db="EMBL/GenBank/DDBJ databases">
        <title>Draft Genome Assembly of Colletotrichum chlorophyti a pathogen of herbaceous plants.</title>
        <authorList>
            <person name="Gan P."/>
            <person name="Narusaka M."/>
            <person name="Tsushima A."/>
            <person name="Narusaka Y."/>
            <person name="Takano Y."/>
            <person name="Shirasu K."/>
        </authorList>
    </citation>
    <scope>NUCLEOTIDE SEQUENCE [LARGE SCALE GENOMIC DNA]</scope>
    <source>
        <strain evidence="3 4">NTL11</strain>
    </source>
</reference>
<protein>
    <submittedName>
        <fullName evidence="3">Putative serine/threonine-protein kinase</fullName>
    </submittedName>
</protein>
<dbReference type="GO" id="GO:0005737">
    <property type="term" value="C:cytoplasm"/>
    <property type="evidence" value="ECO:0007669"/>
    <property type="project" value="TreeGrafter"/>
</dbReference>
<dbReference type="Proteomes" id="UP000186583">
    <property type="component" value="Unassembled WGS sequence"/>
</dbReference>
<sequence>MAQASDSHAELPSSSSVPPTSFLRKLFGRNNAPPAPIGPAQAKEAESEAETEPDSDDPQRLMRRVSRKVVPGLPRVQTFKRQQSERRNNLAPVQPSPAERRALSVDRRVQTSRTPSQAQSFPRASAPDFFGNAFEVQSTSSTPASPIDEKTDASLNQVVPQAGPTADEPHVHDVQSNSDARSVTTSHSQFEAMIHNELESTWILNLSMHFRDKSKREKFFVTYRETATLWRRVTISLDYRNAPDNSLEMDLLHTKSQRDKSSKIYEAIRDSLQDIQFYPSVTNLKLQTTDGRLHVHVVEDVNEIIHYPTVRQVQHLGCRRIKEKDIDFDSHMSGFVYKVRVGGEVLIKKEIPGPDTIDEFLYEINALNRLRYSRNIIRFHGVVVDDDDEHVKGLLISYAVHGALIDVIYDNRQDSDEGLPWSVREKWARQIVQGLADIHESGFVQGDFTLSNIVIDYNNDAKIIDINRRGCPVGWEPPEATPLIESNQRISMYIGVKSDLYQLGMVLWALASQDDEPEAQGRPLQLGEECRVPAWYRHIVEICLSEDPRLRLQASSLMALFPDAANGDDIAPPSISVDDGYTMREYFVDNYHGNGARIRTVQPTSDWSYVNMGHTYVDPTGSFSQDPYQYTRGRSPPSPLPSQYGHCDSPTMDRARSSWADARFIAPSYSDIGVDDIEQPKSATPTTKDSISTTESPNDTNEELRLKSKQLRSTPLSGDLAVVNRMEDEPTLGQEESNVAGEEFANLLSREQRAEPSKHVDPIETRPMMATPMTIKHVGVDENDARVGEETLERSQENDIPGQSEPNETGSTEPEDQTDRTLGLGETADVATPSQAMEREDLAADKPSAIEANIAAERMTMPATATTELSAEGSLIFGSTKQNAQPSAAPGRLLRGTTAEAPDLKGVGGALMDTDEQAMREKVSLNDDFTSMAAAATNMTTETQV</sequence>
<dbReference type="OrthoDB" id="635774at2759"/>